<evidence type="ECO:0000313" key="1">
    <source>
        <dbReference type="EMBL" id="NMF90996.1"/>
    </source>
</evidence>
<keyword evidence="2" id="KW-1185">Reference proteome</keyword>
<dbReference type="Proteomes" id="UP000652074">
    <property type="component" value="Unassembled WGS sequence"/>
</dbReference>
<sequence>MRITALMVTVLLIAGCAGKIDYVRPTTPPPASANYKIIDKPRDAVWNASVPELGKQFFVINNLDKSSGLINISYSGDPEKYIDCGRVTSYVKNARGERTYDFAGAKAQQSYEVMNGNGLFFIERKMSLDGRVNLVFEELSPNQTKVTANTRYVVQRQQTVRSVANNFPQSGSDSISFNSGGTSSFAANADGRATECVATGSLEREVLSAIK</sequence>
<dbReference type="RefSeq" id="WP_169208325.1">
    <property type="nucleotide sequence ID" value="NZ_CP059560.1"/>
</dbReference>
<protein>
    <recommendedName>
        <fullName evidence="3">Lipoprotein</fullName>
    </recommendedName>
</protein>
<dbReference type="EMBL" id="WTVR01000060">
    <property type="protein sequence ID" value="NMF90996.1"/>
    <property type="molecule type" value="Genomic_DNA"/>
</dbReference>
<reference evidence="1 2" key="1">
    <citation type="submission" date="2019-12" db="EMBL/GenBank/DDBJ databases">
        <title>Comparative genomics gives insights into the taxonomy of the Azoarcus-Aromatoleum group and reveals separate origins of nif in the plant-associated Azoarcus and non-plant-associated Aromatoleum sub-groups.</title>
        <authorList>
            <person name="Lafos M."/>
            <person name="Maluk M."/>
            <person name="Batista M."/>
            <person name="Junghare M."/>
            <person name="Carmona M."/>
            <person name="Faoro H."/>
            <person name="Cruz L.M."/>
            <person name="Battistoni F."/>
            <person name="De Souza E."/>
            <person name="Pedrosa F."/>
            <person name="Chen W.-M."/>
            <person name="Poole P.S."/>
            <person name="Dixon R.A."/>
            <person name="James E.K."/>
        </authorList>
    </citation>
    <scope>NUCLEOTIDE SEQUENCE [LARGE SCALE GENOMIC DNA]</scope>
    <source>
        <strain evidence="1 2">ToN1</strain>
    </source>
</reference>
<name>A0ABX1MUT6_9RHOO</name>
<evidence type="ECO:0008006" key="3">
    <source>
        <dbReference type="Google" id="ProtNLM"/>
    </source>
</evidence>
<proteinExistence type="predicted"/>
<accession>A0ABX1MUT6</accession>
<dbReference type="PROSITE" id="PS51257">
    <property type="entry name" value="PROKAR_LIPOPROTEIN"/>
    <property type="match status" value="1"/>
</dbReference>
<evidence type="ECO:0000313" key="2">
    <source>
        <dbReference type="Proteomes" id="UP000652074"/>
    </source>
</evidence>
<organism evidence="1 2">
    <name type="scientific">Aromatoleum petrolei</name>
    <dbReference type="NCBI Taxonomy" id="76116"/>
    <lineage>
        <taxon>Bacteria</taxon>
        <taxon>Pseudomonadati</taxon>
        <taxon>Pseudomonadota</taxon>
        <taxon>Betaproteobacteria</taxon>
        <taxon>Rhodocyclales</taxon>
        <taxon>Rhodocyclaceae</taxon>
        <taxon>Aromatoleum</taxon>
    </lineage>
</organism>
<gene>
    <name evidence="1" type="ORF">GPA26_21265</name>
</gene>
<comment type="caution">
    <text evidence="1">The sequence shown here is derived from an EMBL/GenBank/DDBJ whole genome shotgun (WGS) entry which is preliminary data.</text>
</comment>